<dbReference type="Pfam" id="PF00106">
    <property type="entry name" value="adh_short"/>
    <property type="match status" value="1"/>
</dbReference>
<evidence type="ECO:0000256" key="1">
    <source>
        <dbReference type="ARBA" id="ARBA00006484"/>
    </source>
</evidence>
<dbReference type="RefSeq" id="WP_121933306.1">
    <property type="nucleotide sequence ID" value="NZ_RDOJ01000001.1"/>
</dbReference>
<evidence type="ECO:0000256" key="3">
    <source>
        <dbReference type="ARBA" id="ARBA00023002"/>
    </source>
</evidence>
<comment type="caution">
    <text evidence="5">The sequence shown here is derived from an EMBL/GenBank/DDBJ whole genome shotgun (WGS) entry which is preliminary data.</text>
</comment>
<dbReference type="AlphaFoldDB" id="A0A3L9MIQ8"/>
<dbReference type="EMBL" id="RDOJ01000001">
    <property type="protein sequence ID" value="RLZ12727.1"/>
    <property type="molecule type" value="Genomic_DNA"/>
</dbReference>
<name>A0A3L9MIQ8_9FLAO</name>
<dbReference type="OrthoDB" id="335726at2"/>
<evidence type="ECO:0000313" key="6">
    <source>
        <dbReference type="Proteomes" id="UP000275348"/>
    </source>
</evidence>
<reference evidence="5 6" key="1">
    <citation type="submission" date="2018-10" db="EMBL/GenBank/DDBJ databases">
        <authorList>
            <person name="Chen X."/>
        </authorList>
    </citation>
    <scope>NUCLEOTIDE SEQUENCE [LARGE SCALE GENOMIC DNA]</scope>
    <source>
        <strain evidence="5 6">YIM 102668</strain>
    </source>
</reference>
<accession>A0A3L9MIQ8</accession>
<sequence length="241" mass="27560">MIVLGSNSDISLAFIEKVLKEGQRFPKVYLFTSNVDKTLKLANHIEAKFDQKCEIIEFDLTKKNNYQMIEHIDSDLVFCASGFLGKNTEEGLFDIENTMKIVEINYSKLIFLINFFAKKMEAKGKGTIIALSSVAGERGRQSNFIYGSAKAGFTTYLSGLRNYLYHKNVHVMTVIPGFMDTQMTAEIETPKPLTAQPAQAADIIYKAYKKKRNVVYVTFVWWGIMMIIRNIPEFIFKKLKM</sequence>
<dbReference type="PANTHER" id="PTHR43391">
    <property type="entry name" value="RETINOL DEHYDROGENASE-RELATED"/>
    <property type="match status" value="1"/>
</dbReference>
<keyword evidence="4" id="KW-1133">Transmembrane helix</keyword>
<dbReference type="GO" id="GO:0016491">
    <property type="term" value="F:oxidoreductase activity"/>
    <property type="evidence" value="ECO:0007669"/>
    <property type="project" value="UniProtKB-KW"/>
</dbReference>
<evidence type="ECO:0000256" key="2">
    <source>
        <dbReference type="ARBA" id="ARBA00022857"/>
    </source>
</evidence>
<dbReference type="SUPFAM" id="SSF51735">
    <property type="entry name" value="NAD(P)-binding Rossmann-fold domains"/>
    <property type="match status" value="1"/>
</dbReference>
<dbReference type="PANTHER" id="PTHR43391:SF14">
    <property type="entry name" value="DEHYDROGENASE_REDUCTASE SDR FAMILY PROTEIN 7-LIKE"/>
    <property type="match status" value="1"/>
</dbReference>
<feature type="transmembrane region" description="Helical" evidence="4">
    <location>
        <begin position="214"/>
        <end position="231"/>
    </location>
</feature>
<organism evidence="5 6">
    <name type="scientific">Faecalibacter macacae</name>
    <dbReference type="NCBI Taxonomy" id="1859289"/>
    <lineage>
        <taxon>Bacteria</taxon>
        <taxon>Pseudomonadati</taxon>
        <taxon>Bacteroidota</taxon>
        <taxon>Flavobacteriia</taxon>
        <taxon>Flavobacteriales</taxon>
        <taxon>Weeksellaceae</taxon>
        <taxon>Faecalibacter</taxon>
    </lineage>
</organism>
<dbReference type="Proteomes" id="UP000275348">
    <property type="component" value="Unassembled WGS sequence"/>
</dbReference>
<dbReference type="InterPro" id="IPR002347">
    <property type="entry name" value="SDR_fam"/>
</dbReference>
<evidence type="ECO:0000256" key="4">
    <source>
        <dbReference type="SAM" id="Phobius"/>
    </source>
</evidence>
<gene>
    <name evidence="5" type="ORF">EAH69_00815</name>
</gene>
<dbReference type="PRINTS" id="PR00081">
    <property type="entry name" value="GDHRDH"/>
</dbReference>
<evidence type="ECO:0000313" key="5">
    <source>
        <dbReference type="EMBL" id="RLZ12727.1"/>
    </source>
</evidence>
<dbReference type="Gene3D" id="3.40.50.720">
    <property type="entry name" value="NAD(P)-binding Rossmann-like Domain"/>
    <property type="match status" value="1"/>
</dbReference>
<keyword evidence="2" id="KW-0521">NADP</keyword>
<protein>
    <submittedName>
        <fullName evidence="5">SDR family NAD(P)-dependent oxidoreductase</fullName>
    </submittedName>
</protein>
<keyword evidence="4" id="KW-0812">Transmembrane</keyword>
<keyword evidence="6" id="KW-1185">Reference proteome</keyword>
<keyword evidence="4" id="KW-0472">Membrane</keyword>
<keyword evidence="3" id="KW-0560">Oxidoreductase</keyword>
<proteinExistence type="inferred from homology"/>
<dbReference type="InterPro" id="IPR036291">
    <property type="entry name" value="NAD(P)-bd_dom_sf"/>
</dbReference>
<comment type="similarity">
    <text evidence="1">Belongs to the short-chain dehydrogenases/reductases (SDR) family.</text>
</comment>